<feature type="compositionally biased region" description="Pro residues" evidence="1">
    <location>
        <begin position="448"/>
        <end position="460"/>
    </location>
</feature>
<dbReference type="STRING" id="1367422.A0A178Z5T7"/>
<dbReference type="RefSeq" id="XP_018688501.1">
    <property type="nucleotide sequence ID" value="XM_018842340.1"/>
</dbReference>
<feature type="region of interest" description="Disordered" evidence="1">
    <location>
        <begin position="95"/>
        <end position="122"/>
    </location>
</feature>
<feature type="region of interest" description="Disordered" evidence="1">
    <location>
        <begin position="297"/>
        <end position="409"/>
    </location>
</feature>
<evidence type="ECO:0000313" key="3">
    <source>
        <dbReference type="Proteomes" id="UP000078343"/>
    </source>
</evidence>
<protein>
    <submittedName>
        <fullName evidence="2">Uncharacterized protein</fullName>
    </submittedName>
</protein>
<feature type="compositionally biased region" description="Polar residues" evidence="1">
    <location>
        <begin position="392"/>
        <end position="402"/>
    </location>
</feature>
<feature type="compositionally biased region" description="Polar residues" evidence="1">
    <location>
        <begin position="360"/>
        <end position="370"/>
    </location>
</feature>
<sequence>MPPFPGEETLATVYVDLHSYFTAPSPRPALHRFDKACYFYLYYNSTRQTSRIEAAINPGTAEQTAFHGFLDGAKVINSHRFPTRVTFVVDALDAPAASPSSPRSGRDPDEWRLASSDPRDPGTSKYRIHTIDAYFWNQDDSKLVLDIFKRLLLPRQLDIDDDVHEEPDHHDMVSPVVQNLEHVAISDPAYKELHHDSPAAQHSHPVQLPTVPPPPAVSRASPGGPATSTSPNSVTASMGGRSSVKDSKPATDYTPLAYNPAAPAAPEPIAHREDTPPPIDAVDGTGLAAAARHDIPYAPQQRPQPFAGARTAQPGAYGPYGAAPQPSFAPHATVSPVPSFGPQAAATVPPSFGPHAASPPIQTSPRTSVATSFGPPPTSTTGSDTSRHPSVAAQSYVPQGQDPNAHIFGQQNVQTPGTQFYQSINGQPHKPLQHVQPQYPDYLAAGQAPPPPPAPGPAPPLGGYSTYNYAQAQQAQPAAGAYDIHSQVYRPTEAEHHSHHHKPSKSSGSQHKPSHTEKIEKGVGKWIKKIEKNFG</sequence>
<feature type="compositionally biased region" description="Low complexity" evidence="1">
    <location>
        <begin position="217"/>
        <end position="226"/>
    </location>
</feature>
<proteinExistence type="predicted"/>
<dbReference type="EMBL" id="LVYI01000012">
    <property type="protein sequence ID" value="OAP55134.1"/>
    <property type="molecule type" value="Genomic_DNA"/>
</dbReference>
<keyword evidence="3" id="KW-1185">Reference proteome</keyword>
<reference evidence="2 3" key="1">
    <citation type="submission" date="2016-04" db="EMBL/GenBank/DDBJ databases">
        <title>Draft genome of Fonsecaea erecta CBS 125763.</title>
        <authorList>
            <person name="Weiss V.A."/>
            <person name="Vicente V.A."/>
            <person name="Raittz R.T."/>
            <person name="Moreno L.F."/>
            <person name="De Souza E.M."/>
            <person name="Pedrosa F.O."/>
            <person name="Steffens M.B."/>
            <person name="Faoro H."/>
            <person name="Tadra-Sfeir M.Z."/>
            <person name="Najafzadeh M.J."/>
            <person name="Felipe M.S."/>
            <person name="Teixeira M."/>
            <person name="Sun J."/>
            <person name="Xi L."/>
            <person name="Gomes R."/>
            <person name="De Azevedo C.M."/>
            <person name="Salgado C.G."/>
            <person name="Da Silva M.B."/>
            <person name="Nascimento M.F."/>
            <person name="Queiroz-Telles F."/>
            <person name="Attili D.S."/>
            <person name="Gorbushina A."/>
        </authorList>
    </citation>
    <scope>NUCLEOTIDE SEQUENCE [LARGE SCALE GENOMIC DNA]</scope>
    <source>
        <strain evidence="2 3">CBS 125763</strain>
    </source>
</reference>
<gene>
    <name evidence="2" type="ORF">AYL99_10834</name>
</gene>
<feature type="region of interest" description="Disordered" evidence="1">
    <location>
        <begin position="490"/>
        <end position="526"/>
    </location>
</feature>
<feature type="compositionally biased region" description="Low complexity" evidence="1">
    <location>
        <begin position="255"/>
        <end position="268"/>
    </location>
</feature>
<evidence type="ECO:0000313" key="2">
    <source>
        <dbReference type="EMBL" id="OAP55134.1"/>
    </source>
</evidence>
<dbReference type="GeneID" id="30015002"/>
<dbReference type="AlphaFoldDB" id="A0A178Z5T7"/>
<dbReference type="OrthoDB" id="5408296at2759"/>
<dbReference type="Proteomes" id="UP000078343">
    <property type="component" value="Unassembled WGS sequence"/>
</dbReference>
<feature type="compositionally biased region" description="Basic and acidic residues" evidence="1">
    <location>
        <begin position="104"/>
        <end position="122"/>
    </location>
</feature>
<feature type="region of interest" description="Disordered" evidence="1">
    <location>
        <begin position="442"/>
        <end position="465"/>
    </location>
</feature>
<organism evidence="2 3">
    <name type="scientific">Fonsecaea erecta</name>
    <dbReference type="NCBI Taxonomy" id="1367422"/>
    <lineage>
        <taxon>Eukaryota</taxon>
        <taxon>Fungi</taxon>
        <taxon>Dikarya</taxon>
        <taxon>Ascomycota</taxon>
        <taxon>Pezizomycotina</taxon>
        <taxon>Eurotiomycetes</taxon>
        <taxon>Chaetothyriomycetidae</taxon>
        <taxon>Chaetothyriales</taxon>
        <taxon>Herpotrichiellaceae</taxon>
        <taxon>Fonsecaea</taxon>
    </lineage>
</organism>
<name>A0A178Z5T7_9EURO</name>
<feature type="compositionally biased region" description="Basic and acidic residues" evidence="1">
    <location>
        <begin position="514"/>
        <end position="526"/>
    </location>
</feature>
<accession>A0A178Z5T7</accession>
<evidence type="ECO:0000256" key="1">
    <source>
        <dbReference type="SAM" id="MobiDB-lite"/>
    </source>
</evidence>
<feature type="region of interest" description="Disordered" evidence="1">
    <location>
        <begin position="196"/>
        <end position="284"/>
    </location>
</feature>
<feature type="compositionally biased region" description="Polar residues" evidence="1">
    <location>
        <begin position="227"/>
        <end position="236"/>
    </location>
</feature>
<feature type="compositionally biased region" description="Low complexity" evidence="1">
    <location>
        <begin position="312"/>
        <end position="326"/>
    </location>
</feature>
<comment type="caution">
    <text evidence="2">The sequence shown here is derived from an EMBL/GenBank/DDBJ whole genome shotgun (WGS) entry which is preliminary data.</text>
</comment>